<keyword evidence="3" id="KW-1185">Reference proteome</keyword>
<dbReference type="Proteomes" id="UP000005324">
    <property type="component" value="Unassembled WGS sequence"/>
</dbReference>
<dbReference type="EMBL" id="ADVL01000351">
    <property type="protein sequence ID" value="EFH11601.1"/>
    <property type="molecule type" value="Genomic_DNA"/>
</dbReference>
<comment type="caution">
    <text evidence="2">The sequence shown here is derived from an EMBL/GenBank/DDBJ whole genome shotgun (WGS) entry which is preliminary data.</text>
</comment>
<evidence type="ECO:0000313" key="2">
    <source>
        <dbReference type="EMBL" id="EFH11601.1"/>
    </source>
</evidence>
<dbReference type="AlphaFoldDB" id="D5RM49"/>
<accession>D5RM49</accession>
<gene>
    <name evidence="2" type="ORF">HMPREF0731_2160</name>
</gene>
<name>D5RM49_9PROT</name>
<protein>
    <submittedName>
        <fullName evidence="2">Uncharacterized protein</fullName>
    </submittedName>
</protein>
<feature type="region of interest" description="Disordered" evidence="1">
    <location>
        <begin position="57"/>
        <end position="79"/>
    </location>
</feature>
<organism evidence="2 3">
    <name type="scientific">Pseudoroseomonas cervicalis ATCC 49957</name>
    <dbReference type="NCBI Taxonomy" id="525371"/>
    <lineage>
        <taxon>Bacteria</taxon>
        <taxon>Pseudomonadati</taxon>
        <taxon>Pseudomonadota</taxon>
        <taxon>Alphaproteobacteria</taxon>
        <taxon>Acetobacterales</taxon>
        <taxon>Roseomonadaceae</taxon>
        <taxon>Roseomonas</taxon>
    </lineage>
</organism>
<evidence type="ECO:0000313" key="3">
    <source>
        <dbReference type="Proteomes" id="UP000005324"/>
    </source>
</evidence>
<evidence type="ECO:0000256" key="1">
    <source>
        <dbReference type="SAM" id="MobiDB-lite"/>
    </source>
</evidence>
<dbReference type="HOGENOM" id="CLU_2603810_0_0_5"/>
<sequence>MDQTQLFTADSCLSDRRFDIFAVGMCAEFGHACLFGKSRCARPAFLSNFGLVNTNNLPSSKPTGKRKTAEQIGMRAENA</sequence>
<reference evidence="2 3" key="1">
    <citation type="submission" date="2010-04" db="EMBL/GenBank/DDBJ databases">
        <authorList>
            <person name="Qin X."/>
            <person name="Bachman B."/>
            <person name="Battles P."/>
            <person name="Bell A."/>
            <person name="Bess C."/>
            <person name="Bickham C."/>
            <person name="Chaboub L."/>
            <person name="Chen D."/>
            <person name="Coyle M."/>
            <person name="Deiros D.R."/>
            <person name="Dinh H."/>
            <person name="Forbes L."/>
            <person name="Fowler G."/>
            <person name="Francisco L."/>
            <person name="Fu Q."/>
            <person name="Gubbala S."/>
            <person name="Hale W."/>
            <person name="Han Y."/>
            <person name="Hemphill L."/>
            <person name="Highlander S.K."/>
            <person name="Hirani K."/>
            <person name="Hogues M."/>
            <person name="Jackson L."/>
            <person name="Jakkamsetti A."/>
            <person name="Javaid M."/>
            <person name="Jiang H."/>
            <person name="Korchina V."/>
            <person name="Kovar C."/>
            <person name="Lara F."/>
            <person name="Lee S."/>
            <person name="Mata R."/>
            <person name="Mathew T."/>
            <person name="Moen C."/>
            <person name="Morales K."/>
            <person name="Munidasa M."/>
            <person name="Nazareth L."/>
            <person name="Ngo R."/>
            <person name="Nguyen L."/>
            <person name="Okwuonu G."/>
            <person name="Ongeri F."/>
            <person name="Patil S."/>
            <person name="Petrosino J."/>
            <person name="Pham C."/>
            <person name="Pham P."/>
            <person name="Pu L.-L."/>
            <person name="Puazo M."/>
            <person name="Raj R."/>
            <person name="Reid J."/>
            <person name="Rouhana J."/>
            <person name="Saada N."/>
            <person name="Shang Y."/>
            <person name="Simmons D."/>
            <person name="Thornton R."/>
            <person name="Warren J."/>
            <person name="Weissenberger G."/>
            <person name="Zhang J."/>
            <person name="Zhang L."/>
            <person name="Zhou C."/>
            <person name="Zhu D."/>
            <person name="Muzny D."/>
            <person name="Worley K."/>
            <person name="Gibbs R."/>
        </authorList>
    </citation>
    <scope>NUCLEOTIDE SEQUENCE [LARGE SCALE GENOMIC DNA]</scope>
    <source>
        <strain evidence="2 3">ATCC 49957</strain>
    </source>
</reference>
<proteinExistence type="predicted"/>